<keyword evidence="2" id="KW-0378">Hydrolase</keyword>
<evidence type="ECO:0000313" key="2">
    <source>
        <dbReference type="EMBL" id="MFB9903602.1"/>
    </source>
</evidence>
<reference evidence="2 3" key="1">
    <citation type="submission" date="2024-09" db="EMBL/GenBank/DDBJ databases">
        <authorList>
            <person name="Sun Q."/>
            <person name="Mori K."/>
        </authorList>
    </citation>
    <scope>NUCLEOTIDE SEQUENCE [LARGE SCALE GENOMIC DNA]</scope>
    <source>
        <strain evidence="2 3">TBRC 7907</strain>
    </source>
</reference>
<dbReference type="EMBL" id="JBHLZU010000005">
    <property type="protein sequence ID" value="MFB9903602.1"/>
    <property type="molecule type" value="Genomic_DNA"/>
</dbReference>
<evidence type="ECO:0000313" key="3">
    <source>
        <dbReference type="Proteomes" id="UP001589693"/>
    </source>
</evidence>
<dbReference type="Gene3D" id="3.60.10.10">
    <property type="entry name" value="Endonuclease/exonuclease/phosphatase"/>
    <property type="match status" value="1"/>
</dbReference>
<keyword evidence="2" id="KW-0255">Endonuclease</keyword>
<keyword evidence="3" id="KW-1185">Reference proteome</keyword>
<dbReference type="RefSeq" id="WP_377850743.1">
    <property type="nucleotide sequence ID" value="NZ_JBHLZU010000005.1"/>
</dbReference>
<gene>
    <name evidence="2" type="ORF">ACFFQA_06610</name>
</gene>
<dbReference type="GO" id="GO:0004519">
    <property type="term" value="F:endonuclease activity"/>
    <property type="evidence" value="ECO:0007669"/>
    <property type="project" value="UniProtKB-KW"/>
</dbReference>
<comment type="caution">
    <text evidence="2">The sequence shown here is derived from an EMBL/GenBank/DDBJ whole genome shotgun (WGS) entry which is preliminary data.</text>
</comment>
<dbReference type="SUPFAM" id="SSF56219">
    <property type="entry name" value="DNase I-like"/>
    <property type="match status" value="1"/>
</dbReference>
<dbReference type="InterPro" id="IPR036691">
    <property type="entry name" value="Endo/exonu/phosph_ase_sf"/>
</dbReference>
<sequence>MRAQQVLSVLAVMVAAGVSLAPTASAATPVKVLQLNLCHSGAAGCFTGDRVMTKAKAVVASVKPQVLALNEICSGDVAPLRAAMGSAKSLFVPARNDGKPAKCKNGQDYGNAILVATALAGSSAGVSGVYKNQDSRKEKRTWGCLPAGKIGACTTHLSAWDGAVALAQCKELMTRAEGYAKTTPTLFSGDMNLRYKGDPDAQSCNRTGFYRKGDGALQHVFASTKFTFVKSSTLSMEGTTDHPALVVELSVP</sequence>
<protein>
    <submittedName>
        <fullName evidence="2">Endonuclease/exonuclease/phosphatase family protein</fullName>
    </submittedName>
</protein>
<evidence type="ECO:0000256" key="1">
    <source>
        <dbReference type="SAM" id="SignalP"/>
    </source>
</evidence>
<proteinExistence type="predicted"/>
<keyword evidence="1" id="KW-0732">Signal</keyword>
<organism evidence="2 3">
    <name type="scientific">Allokutzneria oryzae</name>
    <dbReference type="NCBI Taxonomy" id="1378989"/>
    <lineage>
        <taxon>Bacteria</taxon>
        <taxon>Bacillati</taxon>
        <taxon>Actinomycetota</taxon>
        <taxon>Actinomycetes</taxon>
        <taxon>Pseudonocardiales</taxon>
        <taxon>Pseudonocardiaceae</taxon>
        <taxon>Allokutzneria</taxon>
    </lineage>
</organism>
<feature type="chain" id="PRO_5045572550" evidence="1">
    <location>
        <begin position="27"/>
        <end position="252"/>
    </location>
</feature>
<feature type="signal peptide" evidence="1">
    <location>
        <begin position="1"/>
        <end position="26"/>
    </location>
</feature>
<keyword evidence="2" id="KW-0540">Nuclease</keyword>
<accession>A0ABV5ZRV0</accession>
<name>A0ABV5ZRV0_9PSEU</name>
<dbReference type="Proteomes" id="UP001589693">
    <property type="component" value="Unassembled WGS sequence"/>
</dbReference>